<name>A0ABV3C663_9ACTN</name>
<organism evidence="1 2">
    <name type="scientific">Streptomyces narbonensis</name>
    <dbReference type="NCBI Taxonomy" id="67333"/>
    <lineage>
        <taxon>Bacteria</taxon>
        <taxon>Bacillati</taxon>
        <taxon>Actinomycetota</taxon>
        <taxon>Actinomycetes</taxon>
        <taxon>Kitasatosporales</taxon>
        <taxon>Streptomycetaceae</taxon>
        <taxon>Streptomyces</taxon>
    </lineage>
</organism>
<dbReference type="EMBL" id="JBEZAE010000004">
    <property type="protein sequence ID" value="MEU7070240.1"/>
    <property type="molecule type" value="Genomic_DNA"/>
</dbReference>
<keyword evidence="2" id="KW-1185">Reference proteome</keyword>
<evidence type="ECO:0008006" key="3">
    <source>
        <dbReference type="Google" id="ProtNLM"/>
    </source>
</evidence>
<protein>
    <recommendedName>
        <fullName evidence="3">Regulatory protein</fullName>
    </recommendedName>
</protein>
<gene>
    <name evidence="1" type="ORF">AB0A88_08865</name>
</gene>
<dbReference type="RefSeq" id="WP_358474256.1">
    <property type="nucleotide sequence ID" value="NZ_JBEZAE010000004.1"/>
</dbReference>
<sequence>MEFKLGKEDAAKVALLKRAWGVDEAGVVHRLLEFFESGAGGPAVNPPAVNVGTVGVHARYGSHRIDAEFDPASQSVTILSGPAEGRYKSPSGAATAVLQAYNPGVAPHRNGWSFWVVDSSGARLQSLRGAQAVEGE</sequence>
<evidence type="ECO:0000313" key="1">
    <source>
        <dbReference type="EMBL" id="MEU7070240.1"/>
    </source>
</evidence>
<comment type="caution">
    <text evidence="1">The sequence shown here is derived from an EMBL/GenBank/DDBJ whole genome shotgun (WGS) entry which is preliminary data.</text>
</comment>
<reference evidence="1 2" key="1">
    <citation type="submission" date="2024-06" db="EMBL/GenBank/DDBJ databases">
        <title>The Natural Products Discovery Center: Release of the First 8490 Sequenced Strains for Exploring Actinobacteria Biosynthetic Diversity.</title>
        <authorList>
            <person name="Kalkreuter E."/>
            <person name="Kautsar S.A."/>
            <person name="Yang D."/>
            <person name="Bader C.D."/>
            <person name="Teijaro C.N."/>
            <person name="Fluegel L."/>
            <person name="Davis C.M."/>
            <person name="Simpson J.R."/>
            <person name="Lauterbach L."/>
            <person name="Steele A.D."/>
            <person name="Gui C."/>
            <person name="Meng S."/>
            <person name="Li G."/>
            <person name="Viehrig K."/>
            <person name="Ye F."/>
            <person name="Su P."/>
            <person name="Kiefer A.F."/>
            <person name="Nichols A."/>
            <person name="Cepeda A.J."/>
            <person name="Yan W."/>
            <person name="Fan B."/>
            <person name="Jiang Y."/>
            <person name="Adhikari A."/>
            <person name="Zheng C.-J."/>
            <person name="Schuster L."/>
            <person name="Cowan T.M."/>
            <person name="Smanski M.J."/>
            <person name="Chevrette M.G."/>
            <person name="De Carvalho L.P.S."/>
            <person name="Shen B."/>
        </authorList>
    </citation>
    <scope>NUCLEOTIDE SEQUENCE [LARGE SCALE GENOMIC DNA]</scope>
    <source>
        <strain evidence="1 2">NPDC045974</strain>
    </source>
</reference>
<accession>A0ABV3C663</accession>
<dbReference type="Proteomes" id="UP001551329">
    <property type="component" value="Unassembled WGS sequence"/>
</dbReference>
<evidence type="ECO:0000313" key="2">
    <source>
        <dbReference type="Proteomes" id="UP001551329"/>
    </source>
</evidence>
<proteinExistence type="predicted"/>